<evidence type="ECO:0000313" key="2">
    <source>
        <dbReference type="Proteomes" id="UP000033121"/>
    </source>
</evidence>
<sequence length="177" mass="20413">MVYSCLALILILTSCNPVKYSKTVPGQPDADSYSLGKSVDFGYSNSIDTSVIYIYYGELVFTTRSGKSEKVNTYDFLAFKSNGIVLFSRFSRVPVTNENVQTIGGQYCYYKVIDDELVLEMYDYSLKSFFLMYAKIYEDRIVFYKDRVRRFAGGKSKLNMRFNKSAIRYPTSLIWPL</sequence>
<protein>
    <submittedName>
        <fullName evidence="1">Uncharacterized protein</fullName>
    </submittedName>
</protein>
<gene>
    <name evidence="1" type="ORF">FPE01S_03_01310</name>
</gene>
<organism evidence="1 2">
    <name type="scientific">Flavihumibacter petaseus NBRC 106054</name>
    <dbReference type="NCBI Taxonomy" id="1220578"/>
    <lineage>
        <taxon>Bacteria</taxon>
        <taxon>Pseudomonadati</taxon>
        <taxon>Bacteroidota</taxon>
        <taxon>Chitinophagia</taxon>
        <taxon>Chitinophagales</taxon>
        <taxon>Chitinophagaceae</taxon>
        <taxon>Flavihumibacter</taxon>
    </lineage>
</organism>
<dbReference type="EMBL" id="BBWV01000003">
    <property type="protein sequence ID" value="GAO44091.1"/>
    <property type="molecule type" value="Genomic_DNA"/>
</dbReference>
<name>A0A0E9N344_9BACT</name>
<comment type="caution">
    <text evidence="1">The sequence shown here is derived from an EMBL/GenBank/DDBJ whole genome shotgun (WGS) entry which is preliminary data.</text>
</comment>
<evidence type="ECO:0000313" key="1">
    <source>
        <dbReference type="EMBL" id="GAO44091.1"/>
    </source>
</evidence>
<accession>A0A0E9N344</accession>
<dbReference type="Proteomes" id="UP000033121">
    <property type="component" value="Unassembled WGS sequence"/>
</dbReference>
<keyword evidence="2" id="KW-1185">Reference proteome</keyword>
<dbReference type="AlphaFoldDB" id="A0A0E9N344"/>
<reference evidence="1 2" key="1">
    <citation type="submission" date="2015-04" db="EMBL/GenBank/DDBJ databases">
        <title>Whole genome shotgun sequence of Flavihumibacter petaseus NBRC 106054.</title>
        <authorList>
            <person name="Miyazawa S."/>
            <person name="Hosoyama A."/>
            <person name="Hashimoto M."/>
            <person name="Noguchi M."/>
            <person name="Tsuchikane K."/>
            <person name="Ohji S."/>
            <person name="Yamazoe A."/>
            <person name="Ichikawa N."/>
            <person name="Kimura A."/>
            <person name="Fujita N."/>
        </authorList>
    </citation>
    <scope>NUCLEOTIDE SEQUENCE [LARGE SCALE GENOMIC DNA]</scope>
    <source>
        <strain evidence="1 2">NBRC 106054</strain>
    </source>
</reference>
<proteinExistence type="predicted"/>